<dbReference type="AlphaFoldDB" id="A0A0R3SKX8"/>
<gene>
    <name evidence="1" type="ORF">HDID_LOCUS5591</name>
</gene>
<evidence type="ECO:0000313" key="1">
    <source>
        <dbReference type="EMBL" id="VDL57909.1"/>
    </source>
</evidence>
<evidence type="ECO:0000313" key="3">
    <source>
        <dbReference type="WBParaSite" id="HDID_0000559301-mRNA-1"/>
    </source>
</evidence>
<evidence type="ECO:0000313" key="2">
    <source>
        <dbReference type="Proteomes" id="UP000274504"/>
    </source>
</evidence>
<accession>A0A0R3SKX8</accession>
<reference evidence="3" key="1">
    <citation type="submission" date="2017-02" db="UniProtKB">
        <authorList>
            <consortium name="WormBaseParasite"/>
        </authorList>
    </citation>
    <scope>IDENTIFICATION</scope>
</reference>
<dbReference type="EMBL" id="UYSG01003048">
    <property type="protein sequence ID" value="VDL57909.1"/>
    <property type="molecule type" value="Genomic_DNA"/>
</dbReference>
<dbReference type="OrthoDB" id="19619at2759"/>
<name>A0A0R3SKX8_HYMDI</name>
<organism evidence="3">
    <name type="scientific">Hymenolepis diminuta</name>
    <name type="common">Rat tapeworm</name>
    <dbReference type="NCBI Taxonomy" id="6216"/>
    <lineage>
        <taxon>Eukaryota</taxon>
        <taxon>Metazoa</taxon>
        <taxon>Spiralia</taxon>
        <taxon>Lophotrochozoa</taxon>
        <taxon>Platyhelminthes</taxon>
        <taxon>Cestoda</taxon>
        <taxon>Eucestoda</taxon>
        <taxon>Cyclophyllidea</taxon>
        <taxon>Hymenolepididae</taxon>
        <taxon>Hymenolepis</taxon>
    </lineage>
</organism>
<dbReference type="Gene3D" id="3.10.450.240">
    <property type="match status" value="1"/>
</dbReference>
<dbReference type="Proteomes" id="UP000274504">
    <property type="component" value="Unassembled WGS sequence"/>
</dbReference>
<reference evidence="1 2" key="2">
    <citation type="submission" date="2018-11" db="EMBL/GenBank/DDBJ databases">
        <authorList>
            <consortium name="Pathogen Informatics"/>
        </authorList>
    </citation>
    <scope>NUCLEOTIDE SEQUENCE [LARGE SCALE GENOMIC DNA]</scope>
</reference>
<dbReference type="WBParaSite" id="HDID_0000559301-mRNA-1">
    <property type="protein sequence ID" value="HDID_0000559301-mRNA-1"/>
    <property type="gene ID" value="HDID_0000559301"/>
</dbReference>
<sequence length="70" mass="7892">MEMTAGLKLRTLHWDFVGSLEPPRVVSCRTEEALGKGNVFGQVTIRFHTQQLSTKAVNRLGLFFEQVDSL</sequence>
<proteinExistence type="predicted"/>
<protein>
    <submittedName>
        <fullName evidence="1 3">Uncharacterized protein</fullName>
    </submittedName>
</protein>
<dbReference type="STRING" id="6216.A0A0R3SKX8"/>